<sequence>MALHRFTIGQKLEFVRGRLDPGATGGTYTVLRLLPNDGLDREYRVKNDRDGHERVCRESQLRGQQAAGSAA</sequence>
<dbReference type="RefSeq" id="WP_207416312.1">
    <property type="nucleotide sequence ID" value="NZ_CP061177.1"/>
</dbReference>
<reference evidence="2 3" key="1">
    <citation type="submission" date="2020-09" db="EMBL/GenBank/DDBJ databases">
        <title>Roseomonas.</title>
        <authorList>
            <person name="Zhu W."/>
        </authorList>
    </citation>
    <scope>NUCLEOTIDE SEQUENCE [LARGE SCALE GENOMIC DNA]</scope>
    <source>
        <strain evidence="2 3">573</strain>
    </source>
</reference>
<feature type="compositionally biased region" description="Basic and acidic residues" evidence="1">
    <location>
        <begin position="50"/>
        <end position="60"/>
    </location>
</feature>
<feature type="compositionally biased region" description="Polar residues" evidence="1">
    <location>
        <begin position="61"/>
        <end position="71"/>
    </location>
</feature>
<accession>A0ABS3KN51</accession>
<dbReference type="EMBL" id="JACTNG010000003">
    <property type="protein sequence ID" value="MBO1078883.1"/>
    <property type="molecule type" value="Genomic_DNA"/>
</dbReference>
<feature type="region of interest" description="Disordered" evidence="1">
    <location>
        <begin position="50"/>
        <end position="71"/>
    </location>
</feature>
<evidence type="ECO:0000256" key="1">
    <source>
        <dbReference type="SAM" id="MobiDB-lite"/>
    </source>
</evidence>
<protein>
    <submittedName>
        <fullName evidence="2">Uncharacterized protein</fullName>
    </submittedName>
</protein>
<keyword evidence="3" id="KW-1185">Reference proteome</keyword>
<proteinExistence type="predicted"/>
<evidence type="ECO:0000313" key="3">
    <source>
        <dbReference type="Proteomes" id="UP001518989"/>
    </source>
</evidence>
<name>A0ABS3KN51_9PROT</name>
<organism evidence="2 3">
    <name type="scientific">Roseomonas haemaphysalidis</name>
    <dbReference type="NCBI Taxonomy" id="2768162"/>
    <lineage>
        <taxon>Bacteria</taxon>
        <taxon>Pseudomonadati</taxon>
        <taxon>Pseudomonadota</taxon>
        <taxon>Alphaproteobacteria</taxon>
        <taxon>Acetobacterales</taxon>
        <taxon>Roseomonadaceae</taxon>
        <taxon>Roseomonas</taxon>
    </lineage>
</organism>
<evidence type="ECO:0000313" key="2">
    <source>
        <dbReference type="EMBL" id="MBO1078883.1"/>
    </source>
</evidence>
<dbReference type="Proteomes" id="UP001518989">
    <property type="component" value="Unassembled WGS sequence"/>
</dbReference>
<gene>
    <name evidence="2" type="ORF">IAI61_07565</name>
</gene>
<comment type="caution">
    <text evidence="2">The sequence shown here is derived from an EMBL/GenBank/DDBJ whole genome shotgun (WGS) entry which is preliminary data.</text>
</comment>